<reference evidence="1" key="2">
    <citation type="submission" date="2023-05" db="EMBL/GenBank/DDBJ databases">
        <authorList>
            <person name="Schelkunov M.I."/>
        </authorList>
    </citation>
    <scope>NUCLEOTIDE SEQUENCE</scope>
    <source>
        <strain evidence="1">Hsosn_3</strain>
        <tissue evidence="1">Leaf</tissue>
    </source>
</reference>
<keyword evidence="1" id="KW-0808">Transferase</keyword>
<dbReference type="AlphaFoldDB" id="A0AAD8GUU5"/>
<dbReference type="PANTHER" id="PTHR35118">
    <property type="entry name" value="KINASE FAMILY PROTEIN"/>
    <property type="match status" value="1"/>
</dbReference>
<protein>
    <submittedName>
        <fullName evidence="1">Kinase superfamily protein</fullName>
    </submittedName>
</protein>
<evidence type="ECO:0000313" key="1">
    <source>
        <dbReference type="EMBL" id="KAK1354717.1"/>
    </source>
</evidence>
<gene>
    <name evidence="1" type="ORF">POM88_047973</name>
</gene>
<dbReference type="EMBL" id="JAUIZM010000011">
    <property type="protein sequence ID" value="KAK1354717.1"/>
    <property type="molecule type" value="Genomic_DNA"/>
</dbReference>
<organism evidence="1 2">
    <name type="scientific">Heracleum sosnowskyi</name>
    <dbReference type="NCBI Taxonomy" id="360622"/>
    <lineage>
        <taxon>Eukaryota</taxon>
        <taxon>Viridiplantae</taxon>
        <taxon>Streptophyta</taxon>
        <taxon>Embryophyta</taxon>
        <taxon>Tracheophyta</taxon>
        <taxon>Spermatophyta</taxon>
        <taxon>Magnoliopsida</taxon>
        <taxon>eudicotyledons</taxon>
        <taxon>Gunneridae</taxon>
        <taxon>Pentapetalae</taxon>
        <taxon>asterids</taxon>
        <taxon>campanulids</taxon>
        <taxon>Apiales</taxon>
        <taxon>Apiaceae</taxon>
        <taxon>Apioideae</taxon>
        <taxon>apioid superclade</taxon>
        <taxon>Tordylieae</taxon>
        <taxon>Tordyliinae</taxon>
        <taxon>Heracleum</taxon>
    </lineage>
</organism>
<keyword evidence="2" id="KW-1185">Reference proteome</keyword>
<dbReference type="Proteomes" id="UP001237642">
    <property type="component" value="Unassembled WGS sequence"/>
</dbReference>
<dbReference type="GO" id="GO:0016301">
    <property type="term" value="F:kinase activity"/>
    <property type="evidence" value="ECO:0007669"/>
    <property type="project" value="UniProtKB-KW"/>
</dbReference>
<proteinExistence type="predicted"/>
<accession>A0AAD8GUU5</accession>
<dbReference type="PANTHER" id="PTHR35118:SF2">
    <property type="entry name" value="PROTEIN KINASE DOMAIN-CONTAINING PROTEIN"/>
    <property type="match status" value="1"/>
</dbReference>
<comment type="caution">
    <text evidence="1">The sequence shown here is derived from an EMBL/GenBank/DDBJ whole genome shotgun (WGS) entry which is preliminary data.</text>
</comment>
<keyword evidence="1" id="KW-0418">Kinase</keyword>
<reference evidence="1" key="1">
    <citation type="submission" date="2023-02" db="EMBL/GenBank/DDBJ databases">
        <title>Genome of toxic invasive species Heracleum sosnowskyi carries increased number of genes despite the absence of recent whole-genome duplications.</title>
        <authorList>
            <person name="Schelkunov M."/>
            <person name="Shtratnikova V."/>
            <person name="Makarenko M."/>
            <person name="Klepikova A."/>
            <person name="Omelchenko D."/>
            <person name="Novikova G."/>
            <person name="Obukhova E."/>
            <person name="Bogdanov V."/>
            <person name="Penin A."/>
            <person name="Logacheva M."/>
        </authorList>
    </citation>
    <scope>NUCLEOTIDE SEQUENCE</scope>
    <source>
        <strain evidence="1">Hsosn_3</strain>
        <tissue evidence="1">Leaf</tissue>
    </source>
</reference>
<name>A0AAD8GUU5_9APIA</name>
<evidence type="ECO:0000313" key="2">
    <source>
        <dbReference type="Proteomes" id="UP001237642"/>
    </source>
</evidence>
<sequence>MDEYHCGLRINSYDKNENLPRIACSNISSDDEERDLEGFRNSATDTPLPGVMDHRESQSRHLHHNVNYENKEIIELDHSDNPFFEMKASRLKPQQGEILLLEDKDQGQRCYQICESFVGGTSCTYSAVALDCPIELLTLYVGAHPSRLEQSLEDMSLWYLVQRQSKVLNLCKDNGISSRHLPEILAYGRILHSGPCKKESPKGLCDHPWCGTTILVTYPFGESLSFIVSLDGPLSSEEAVRLLVILV</sequence>